<feature type="region of interest" description="Disordered" evidence="4">
    <location>
        <begin position="567"/>
        <end position="608"/>
    </location>
</feature>
<dbReference type="InterPro" id="IPR041627">
    <property type="entry name" value="AAA_lid_6"/>
</dbReference>
<dbReference type="AlphaFoldDB" id="A0A553ZIW1"/>
<dbReference type="RefSeq" id="WP_143942451.1">
    <property type="nucleotide sequence ID" value="NZ_VKLS01000126.1"/>
</dbReference>
<dbReference type="Gene3D" id="2.160.20.10">
    <property type="entry name" value="Single-stranded right-handed beta-helix, Pectin lyase-like"/>
    <property type="match status" value="2"/>
</dbReference>
<dbReference type="PANTHER" id="PTHR43392">
    <property type="entry name" value="AAA-TYPE ATPASE FAMILY PROTEIN / ANKYRIN REPEAT FAMILY PROTEIN"/>
    <property type="match status" value="1"/>
</dbReference>
<evidence type="ECO:0000313" key="6">
    <source>
        <dbReference type="EMBL" id="TSB41286.1"/>
    </source>
</evidence>
<dbReference type="InterPro" id="IPR003593">
    <property type="entry name" value="AAA+_ATPase"/>
</dbReference>
<dbReference type="Gene3D" id="1.10.8.60">
    <property type="match status" value="2"/>
</dbReference>
<dbReference type="InterPro" id="IPR011050">
    <property type="entry name" value="Pectin_lyase_fold/virulence"/>
</dbReference>
<accession>A0A553ZIW1</accession>
<dbReference type="PRINTS" id="PR00819">
    <property type="entry name" value="CBXCFQXSUPER"/>
</dbReference>
<dbReference type="OrthoDB" id="9806903at2"/>
<evidence type="ECO:0000256" key="2">
    <source>
        <dbReference type="ARBA" id="ARBA00022741"/>
    </source>
</evidence>
<evidence type="ECO:0000256" key="3">
    <source>
        <dbReference type="ARBA" id="ARBA00022840"/>
    </source>
</evidence>
<feature type="domain" description="AAA+ ATPase" evidence="5">
    <location>
        <begin position="932"/>
        <end position="1072"/>
    </location>
</feature>
<keyword evidence="2" id="KW-0547">Nucleotide-binding</keyword>
<proteinExistence type="inferred from homology"/>
<dbReference type="FunFam" id="3.40.50.300:FF:000216">
    <property type="entry name" value="Type VII secretion ATPase EccA"/>
    <property type="match status" value="2"/>
</dbReference>
<sequence length="1158" mass="121605">MSRQVLAVGPDGSGEFATIAEAVQAAPSGALITVAPGRYAEALVFTGIVTVVAAEGLGTVRITPRTGSAVTVAAEAVKLTGLVVHGSDPERPAVDVADGQLELDGCEVGGASWATVLARDTGTLAMRDCEVTNPKGAGIVVTSEAESVIEDCRLADLGASGIVIGGHGDPLVRRCTVRDARGNGLYVSGHGQGTVEDCDFSGTAQPGVALEDDSSTRLLRCRIHRTKAVGLHLASRNQVLVEDCHVEETGKEGVTVAEHADPLVRRLRVARTAGQGVRMYDSARGRFEDCAVEASEETGLWVGGAARPVFVDLRIADVRGTGVELTQDCVPELDRLTVTEPTGIGVRVAEDARPTLRRTVLTGGGAHGLEVCDTSQGRFEDLEITGTRRSGVQIGGEARARLNMLVVRQSGAAGIAVSGTASVRLRDCDVAGTGGDGLSVGSGANVVATQSRFHDGERNGILVAAGGSGTFTGCEVFGNRGDGVLTHTTEQFALRSVSTWENGGAGVHRTVVSENALLEEVMSRGNGLADIHGDVADGAAAARGAAERGGEDVPAAGSAAWDAATGATDNAAGADGGQRPADGDAPDDGGSARTATKKDTKKKAPASPLEELEQLVGLASVKHEVTTLVSLNRMARRREEMGMTVPPMSRHLVFAGPPGTGKTTVARLYGTILAELEVLRYGHLVEVARQDLVAQVVGGTAIKTTEAFNRALGGVLFIDEAYTLTSQSGSGGPDFGREAVDTLVKLMEDHRDDVVVIAAGYSAQMRSFLSSNPGMASRFNRTVEFPNYTVDELVTIVESICERHEYALDPAARDGLDTLFRQMTRDETFGNGRAARGVFEEMVDRQAFRLANEVNASPADMVRLLPQDLGEVAGSGVGAGAAGGDEGQLESLLGELEQMVGLAEAKRQVSDLVHLLANARQREAAGLPSPSLSRHLVFVGPPGTGKTTVARLYAKLLKALGVLAGGQVVEVARADLVGRYVGHTAQMTTEAFNKARGGVLFIDEAYTLTPSERGGSDFGQEAVDTLVKLMEDHRDDVVVIAAGYEDEMGSFLASNPGLTSRFSQRVEFGNYDGDELVIIVNRQAKAGGYTCAPELETLLRAHFAAVPRDRNFGNARYARKVFESLVTRQAGRLSRQTSPSREELLQLVPEDFQETSLT</sequence>
<protein>
    <submittedName>
        <fullName evidence="6">AAA family ATPase</fullName>
    </submittedName>
</protein>
<comment type="similarity">
    <text evidence="1">Belongs to the CbxX/CfxQ family.</text>
</comment>
<dbReference type="GO" id="GO:0016887">
    <property type="term" value="F:ATP hydrolysis activity"/>
    <property type="evidence" value="ECO:0007669"/>
    <property type="project" value="InterPro"/>
</dbReference>
<dbReference type="InterPro" id="IPR039448">
    <property type="entry name" value="Beta_helix"/>
</dbReference>
<dbReference type="SMART" id="SM00710">
    <property type="entry name" value="PbH1"/>
    <property type="match status" value="13"/>
</dbReference>
<dbReference type="InterPro" id="IPR012334">
    <property type="entry name" value="Pectin_lyas_fold"/>
</dbReference>
<dbReference type="PANTHER" id="PTHR43392:SF2">
    <property type="entry name" value="AAA-TYPE ATPASE FAMILY PROTEIN _ ANKYRIN REPEAT FAMILY PROTEIN"/>
    <property type="match status" value="1"/>
</dbReference>
<dbReference type="Pfam" id="PF13229">
    <property type="entry name" value="Beta_helix"/>
    <property type="match status" value="2"/>
</dbReference>
<evidence type="ECO:0000313" key="7">
    <source>
        <dbReference type="Proteomes" id="UP000320888"/>
    </source>
</evidence>
<feature type="domain" description="AAA+ ATPase" evidence="5">
    <location>
        <begin position="648"/>
        <end position="789"/>
    </location>
</feature>
<dbReference type="CDD" id="cd00009">
    <property type="entry name" value="AAA"/>
    <property type="match status" value="2"/>
</dbReference>
<dbReference type="Pfam" id="PF00004">
    <property type="entry name" value="AAA"/>
    <property type="match status" value="2"/>
</dbReference>
<comment type="caution">
    <text evidence="6">The sequence shown here is derived from an EMBL/GenBank/DDBJ whole genome shotgun (WGS) entry which is preliminary data.</text>
</comment>
<dbReference type="InterPro" id="IPR003959">
    <property type="entry name" value="ATPase_AAA_core"/>
</dbReference>
<dbReference type="EMBL" id="VKLS01000126">
    <property type="protein sequence ID" value="TSB41286.1"/>
    <property type="molecule type" value="Genomic_DNA"/>
</dbReference>
<dbReference type="SUPFAM" id="SSF52540">
    <property type="entry name" value="P-loop containing nucleoside triphosphate hydrolases"/>
    <property type="match status" value="2"/>
</dbReference>
<feature type="compositionally biased region" description="Low complexity" evidence="4">
    <location>
        <begin position="567"/>
        <end position="580"/>
    </location>
</feature>
<evidence type="ECO:0000256" key="4">
    <source>
        <dbReference type="SAM" id="MobiDB-lite"/>
    </source>
</evidence>
<name>A0A553ZIW1_9ACTN</name>
<dbReference type="Proteomes" id="UP000320888">
    <property type="component" value="Unassembled WGS sequence"/>
</dbReference>
<reference evidence="6 7" key="1">
    <citation type="submission" date="2019-07" db="EMBL/GenBank/DDBJ databases">
        <title>Draft genome for Streptomyces benahoarensis MZ03-48.</title>
        <authorList>
            <person name="Gonzalez-Pimentel J.L."/>
        </authorList>
    </citation>
    <scope>NUCLEOTIDE SEQUENCE [LARGE SCALE GENOMIC DNA]</scope>
    <source>
        <strain evidence="6 7">MZ03-48</strain>
    </source>
</reference>
<evidence type="ECO:0000256" key="1">
    <source>
        <dbReference type="ARBA" id="ARBA00010378"/>
    </source>
</evidence>
<dbReference type="InterPro" id="IPR006626">
    <property type="entry name" value="PbH1"/>
</dbReference>
<dbReference type="GO" id="GO:0005524">
    <property type="term" value="F:ATP binding"/>
    <property type="evidence" value="ECO:0007669"/>
    <property type="project" value="UniProtKB-KW"/>
</dbReference>
<dbReference type="SUPFAM" id="SSF51126">
    <property type="entry name" value="Pectin lyase-like"/>
    <property type="match status" value="3"/>
</dbReference>
<dbReference type="Gene3D" id="3.40.50.300">
    <property type="entry name" value="P-loop containing nucleotide triphosphate hydrolases"/>
    <property type="match status" value="2"/>
</dbReference>
<organism evidence="6 7">
    <name type="scientific">Streptomyces benahoarensis</name>
    <dbReference type="NCBI Taxonomy" id="2595054"/>
    <lineage>
        <taxon>Bacteria</taxon>
        <taxon>Bacillati</taxon>
        <taxon>Actinomycetota</taxon>
        <taxon>Actinomycetes</taxon>
        <taxon>Kitasatosporales</taxon>
        <taxon>Streptomycetaceae</taxon>
        <taxon>Streptomyces</taxon>
    </lineage>
</organism>
<gene>
    <name evidence="6" type="ORF">FNZ23_12895</name>
</gene>
<dbReference type="Pfam" id="PF17866">
    <property type="entry name" value="AAA_lid_6"/>
    <property type="match status" value="2"/>
</dbReference>
<keyword evidence="7" id="KW-1185">Reference proteome</keyword>
<dbReference type="InterPro" id="IPR000641">
    <property type="entry name" value="CbxX/CfxQ"/>
</dbReference>
<dbReference type="SMART" id="SM00382">
    <property type="entry name" value="AAA"/>
    <property type="match status" value="2"/>
</dbReference>
<keyword evidence="3" id="KW-0067">ATP-binding</keyword>
<dbReference type="InterPro" id="IPR050773">
    <property type="entry name" value="CbxX/CfxQ_RuBisCO_ESX"/>
</dbReference>
<evidence type="ECO:0000259" key="5">
    <source>
        <dbReference type="SMART" id="SM00382"/>
    </source>
</evidence>
<dbReference type="InterPro" id="IPR027417">
    <property type="entry name" value="P-loop_NTPase"/>
</dbReference>